<gene>
    <name evidence="1" type="ORF">CROQUDRAFT_596798</name>
</gene>
<dbReference type="EMBL" id="MU167286">
    <property type="protein sequence ID" value="KAG0144940.1"/>
    <property type="molecule type" value="Genomic_DNA"/>
</dbReference>
<evidence type="ECO:0000313" key="2">
    <source>
        <dbReference type="Proteomes" id="UP000886653"/>
    </source>
</evidence>
<dbReference type="Proteomes" id="UP000886653">
    <property type="component" value="Unassembled WGS sequence"/>
</dbReference>
<keyword evidence="2" id="KW-1185">Reference proteome</keyword>
<accession>A0A9P6TAT4</accession>
<comment type="caution">
    <text evidence="1">The sequence shown here is derived from an EMBL/GenBank/DDBJ whole genome shotgun (WGS) entry which is preliminary data.</text>
</comment>
<evidence type="ECO:0000313" key="1">
    <source>
        <dbReference type="EMBL" id="KAG0144940.1"/>
    </source>
</evidence>
<dbReference type="AlphaFoldDB" id="A0A9P6TAT4"/>
<reference evidence="1" key="1">
    <citation type="submission" date="2013-11" db="EMBL/GenBank/DDBJ databases">
        <title>Genome sequence of the fusiform rust pathogen reveals effectors for host alternation and coevolution with pine.</title>
        <authorList>
            <consortium name="DOE Joint Genome Institute"/>
            <person name="Smith K."/>
            <person name="Pendleton A."/>
            <person name="Kubisiak T."/>
            <person name="Anderson C."/>
            <person name="Salamov A."/>
            <person name="Aerts A."/>
            <person name="Riley R."/>
            <person name="Clum A."/>
            <person name="Lindquist E."/>
            <person name="Ence D."/>
            <person name="Campbell M."/>
            <person name="Kronenberg Z."/>
            <person name="Feau N."/>
            <person name="Dhillon B."/>
            <person name="Hamelin R."/>
            <person name="Burleigh J."/>
            <person name="Smith J."/>
            <person name="Yandell M."/>
            <person name="Nelson C."/>
            <person name="Grigoriev I."/>
            <person name="Davis J."/>
        </authorList>
    </citation>
    <scope>NUCLEOTIDE SEQUENCE</scope>
    <source>
        <strain evidence="1">G11</strain>
    </source>
</reference>
<proteinExistence type="predicted"/>
<protein>
    <submittedName>
        <fullName evidence="1">Uncharacterized protein</fullName>
    </submittedName>
</protein>
<organism evidence="1 2">
    <name type="scientific">Cronartium quercuum f. sp. fusiforme G11</name>
    <dbReference type="NCBI Taxonomy" id="708437"/>
    <lineage>
        <taxon>Eukaryota</taxon>
        <taxon>Fungi</taxon>
        <taxon>Dikarya</taxon>
        <taxon>Basidiomycota</taxon>
        <taxon>Pucciniomycotina</taxon>
        <taxon>Pucciniomycetes</taxon>
        <taxon>Pucciniales</taxon>
        <taxon>Coleosporiaceae</taxon>
        <taxon>Cronartium</taxon>
    </lineage>
</organism>
<name>A0A9P6TAT4_9BASI</name>
<sequence>MLSTSKGLEDMENVHQFNHLVTCLLMSSSNVDPSQPKQAPLDPQAALQIVKVLMTFPRFSNLSFSFNHLLLSIRPKSPELRLDCIC</sequence>